<accession>A0ABQ8E464</accession>
<keyword evidence="3" id="KW-1185">Reference proteome</keyword>
<sequence length="528" mass="60393">MFRFRDWDPGNRWRSGDYGWFGMISSRGIEGSRLIWEGNQSDLGKVLVRTTQRLIASQFKERDDGLVWIVIWIFFNLRSQEYSGIILDRITKGILLFYARIAINPYGFDLIRVKCGLKILRIIWIRIDNHAFTIDRFGTNDSIVLVEEIGMWRQYKTRGGGGALTWKNGRRGQLQRSEAKVGKGNQTVEIAQQNVPSLEFQEELAKTQATGAAVISDPMDTESGLQVVKSLIGNVTEVDDGADTDRIMEMDEIRGVFLEHGVDMDAADLKECSEGEMEEALRELEQASGEENREVEEVTKVEDDKDMADGDVGKKNGSRKRLFEPTISTTASTKMRLAKALVSPRKRAVGKTGTRHGEPVRGSQENEGLQYEVTCMDLCLIGTKALWFFQVASYDNMLYCIGYCLWCRNSTLILWAGVRERACCFKKAGQHTTFGSSYGTKSWSQDEENMWSIDIRGLLWLLGTVYWFGYWDDDFRLPFWMHSLCWVSFNPTQRVLAMRRMGLSRESRSRLIASNMVTRDLALMRWDC</sequence>
<evidence type="ECO:0000313" key="2">
    <source>
        <dbReference type="EMBL" id="KAH0936421.1"/>
    </source>
</evidence>
<name>A0ABQ8E464_BRANA</name>
<dbReference type="Proteomes" id="UP000824890">
    <property type="component" value="Unassembled WGS sequence"/>
</dbReference>
<keyword evidence="1" id="KW-0175">Coiled coil</keyword>
<reference evidence="2 3" key="1">
    <citation type="submission" date="2021-05" db="EMBL/GenBank/DDBJ databases">
        <title>Genome Assembly of Synthetic Allotetraploid Brassica napus Reveals Homoeologous Exchanges between Subgenomes.</title>
        <authorList>
            <person name="Davis J.T."/>
        </authorList>
    </citation>
    <scope>NUCLEOTIDE SEQUENCE [LARGE SCALE GENOMIC DNA]</scope>
    <source>
        <strain evidence="3">cv. Da-Ae</strain>
        <tissue evidence="2">Seedling</tissue>
    </source>
</reference>
<comment type="caution">
    <text evidence="2">The sequence shown here is derived from an EMBL/GenBank/DDBJ whole genome shotgun (WGS) entry which is preliminary data.</text>
</comment>
<evidence type="ECO:0000313" key="3">
    <source>
        <dbReference type="Proteomes" id="UP000824890"/>
    </source>
</evidence>
<proteinExistence type="predicted"/>
<dbReference type="EMBL" id="JAGKQM010000003">
    <property type="protein sequence ID" value="KAH0936421.1"/>
    <property type="molecule type" value="Genomic_DNA"/>
</dbReference>
<organism evidence="2 3">
    <name type="scientific">Brassica napus</name>
    <name type="common">Rape</name>
    <dbReference type="NCBI Taxonomy" id="3708"/>
    <lineage>
        <taxon>Eukaryota</taxon>
        <taxon>Viridiplantae</taxon>
        <taxon>Streptophyta</taxon>
        <taxon>Embryophyta</taxon>
        <taxon>Tracheophyta</taxon>
        <taxon>Spermatophyta</taxon>
        <taxon>Magnoliopsida</taxon>
        <taxon>eudicotyledons</taxon>
        <taxon>Gunneridae</taxon>
        <taxon>Pentapetalae</taxon>
        <taxon>rosids</taxon>
        <taxon>malvids</taxon>
        <taxon>Brassicales</taxon>
        <taxon>Brassicaceae</taxon>
        <taxon>Brassiceae</taxon>
        <taxon>Brassica</taxon>
    </lineage>
</organism>
<gene>
    <name evidence="2" type="ORF">HID58_013538</name>
</gene>
<protein>
    <submittedName>
        <fullName evidence="2">Uncharacterized protein</fullName>
    </submittedName>
</protein>
<evidence type="ECO:0000256" key="1">
    <source>
        <dbReference type="SAM" id="Coils"/>
    </source>
</evidence>
<feature type="coiled-coil region" evidence="1">
    <location>
        <begin position="270"/>
        <end position="301"/>
    </location>
</feature>